<dbReference type="GO" id="GO:0032259">
    <property type="term" value="P:methylation"/>
    <property type="evidence" value="ECO:0007669"/>
    <property type="project" value="UniProtKB-KW"/>
</dbReference>
<evidence type="ECO:0000313" key="2">
    <source>
        <dbReference type="Proteomes" id="UP000823868"/>
    </source>
</evidence>
<keyword evidence="1" id="KW-0489">Methyltransferase</keyword>
<dbReference type="Proteomes" id="UP000823868">
    <property type="component" value="Unassembled WGS sequence"/>
</dbReference>
<evidence type="ECO:0000313" key="1">
    <source>
        <dbReference type="EMBL" id="HIY22026.1"/>
    </source>
</evidence>
<proteinExistence type="predicted"/>
<dbReference type="PANTHER" id="PTHR38451">
    <property type="entry name" value="TRNA (ADENINE(22)-N(1))-METHYLTRANSFERASE"/>
    <property type="match status" value="1"/>
</dbReference>
<dbReference type="InterPro" id="IPR029063">
    <property type="entry name" value="SAM-dependent_MTases_sf"/>
</dbReference>
<dbReference type="PIRSF" id="PIRSF018637">
    <property type="entry name" value="TrmK"/>
    <property type="match status" value="1"/>
</dbReference>
<dbReference type="PANTHER" id="PTHR38451:SF1">
    <property type="entry name" value="TRNA (ADENINE(22)-N(1))-METHYLTRANSFERASE"/>
    <property type="match status" value="1"/>
</dbReference>
<dbReference type="GO" id="GO:0160105">
    <property type="term" value="F:tRNA (adenine(22)-N1)-methyltransferase activity"/>
    <property type="evidence" value="ECO:0007669"/>
    <property type="project" value="InterPro"/>
</dbReference>
<dbReference type="Gene3D" id="3.40.50.150">
    <property type="entry name" value="Vaccinia Virus protein VP39"/>
    <property type="match status" value="1"/>
</dbReference>
<gene>
    <name evidence="1" type="ORF">H9841_09025</name>
</gene>
<name>A0A9D1Y9P1_9FIRM</name>
<dbReference type="InterPro" id="IPR006901">
    <property type="entry name" value="TrmK"/>
</dbReference>
<dbReference type="Pfam" id="PF12847">
    <property type="entry name" value="Methyltransf_18"/>
    <property type="match status" value="1"/>
</dbReference>
<reference evidence="1" key="2">
    <citation type="submission" date="2021-04" db="EMBL/GenBank/DDBJ databases">
        <authorList>
            <person name="Gilroy R."/>
        </authorList>
    </citation>
    <scope>NUCLEOTIDE SEQUENCE</scope>
    <source>
        <strain evidence="1">ChiBcec16_6824</strain>
    </source>
</reference>
<organism evidence="1 2">
    <name type="scientific">Candidatus Flavonifractor merdigallinarum</name>
    <dbReference type="NCBI Taxonomy" id="2838589"/>
    <lineage>
        <taxon>Bacteria</taxon>
        <taxon>Bacillati</taxon>
        <taxon>Bacillota</taxon>
        <taxon>Clostridia</taxon>
        <taxon>Eubacteriales</taxon>
        <taxon>Oscillospiraceae</taxon>
        <taxon>Flavonifractor</taxon>
    </lineage>
</organism>
<reference evidence="1" key="1">
    <citation type="journal article" date="2021" name="PeerJ">
        <title>Extensive microbial diversity within the chicken gut microbiome revealed by metagenomics and culture.</title>
        <authorList>
            <person name="Gilroy R."/>
            <person name="Ravi A."/>
            <person name="Getino M."/>
            <person name="Pursley I."/>
            <person name="Horton D.L."/>
            <person name="Alikhan N.F."/>
            <person name="Baker D."/>
            <person name="Gharbi K."/>
            <person name="Hall N."/>
            <person name="Watson M."/>
            <person name="Adriaenssens E.M."/>
            <person name="Foster-Nyarko E."/>
            <person name="Jarju S."/>
            <person name="Secka A."/>
            <person name="Antonio M."/>
            <person name="Oren A."/>
            <person name="Chaudhuri R.R."/>
            <person name="La Ragione R."/>
            <person name="Hildebrand F."/>
            <person name="Pallen M.J."/>
        </authorList>
    </citation>
    <scope>NUCLEOTIDE SEQUENCE</scope>
    <source>
        <strain evidence="1">ChiBcec16_6824</strain>
    </source>
</reference>
<keyword evidence="1" id="KW-0808">Transferase</keyword>
<comment type="caution">
    <text evidence="1">The sequence shown here is derived from an EMBL/GenBank/DDBJ whole genome shotgun (WGS) entry which is preliminary data.</text>
</comment>
<dbReference type="AlphaFoldDB" id="A0A9D1Y9P1"/>
<dbReference type="EMBL" id="DXDX01000167">
    <property type="protein sequence ID" value="HIY22026.1"/>
    <property type="molecule type" value="Genomic_DNA"/>
</dbReference>
<sequence length="242" mass="26846">MSTQTTHNLILSPRLQAVADCVPAGARFVDVGTDHAYLPAYLLQKGVISHAIASDLRTGPLERARQTAERYGLTERISFRLCSGLDQISPEETEVIAIAGMGGETISAILAAAPWTRLGEYRLLLQPMSALPELRAWLQSHGYRVCRELLRQEGRTIYTVLEVVPGEEGPLTAAECWAGRQENGLHDPLRPALLEGLRRRVERALEGMSHSTKPEDIPRREELSAVREGLITMQKELEVCQM</sequence>
<protein>
    <submittedName>
        <fullName evidence="1">Class I SAM-dependent methyltransferase</fullName>
    </submittedName>
</protein>
<accession>A0A9D1Y9P1</accession>
<dbReference type="SUPFAM" id="SSF53335">
    <property type="entry name" value="S-adenosyl-L-methionine-dependent methyltransferases"/>
    <property type="match status" value="1"/>
</dbReference>